<evidence type="ECO:0000259" key="1">
    <source>
        <dbReference type="Pfam" id="PF13649"/>
    </source>
</evidence>
<sequence>MAQRNTSSEYTGPSVPEMLKTHTLAKEIIARHNDPCPILDDQEILKLRGFVQDPVSAQTEQHGVDISKSGSLVAHIIRDWGTKETLLTEQEVRDLKEWFVNGGGKTDAETAELGETIGCGQGDFTVPLADAVGPSGHVIAIDPADPEYGTPPLSAAQAHVKNSPVGPQIDFIQATGREYLEATTECFDYVILAHSIWYFADPSFLHEILQSAVGKAKTVLIAEFGLTASRSGGEPHILTALATNALESFRDASSWRNLRCALSPAQVVAAAATAGWALESEKNNILTPPGEKYGWRETTMILKRPNYVDDVEALDESEKVKSMLLGMRDALAASVEKAGGMDALVNMDVWAGTFVMMK</sequence>
<evidence type="ECO:0000313" key="2">
    <source>
        <dbReference type="EMBL" id="KAK1761519.1"/>
    </source>
</evidence>
<evidence type="ECO:0000313" key="3">
    <source>
        <dbReference type="Proteomes" id="UP001239445"/>
    </source>
</evidence>
<keyword evidence="3" id="KW-1185">Reference proteome</keyword>
<dbReference type="AlphaFoldDB" id="A0AAJ0FGX1"/>
<comment type="caution">
    <text evidence="2">The sequence shown here is derived from an EMBL/GenBank/DDBJ whole genome shotgun (WGS) entry which is preliminary data.</text>
</comment>
<proteinExistence type="predicted"/>
<name>A0AAJ0FGX1_9PEZI</name>
<dbReference type="SUPFAM" id="SSF53335">
    <property type="entry name" value="S-adenosyl-L-methionine-dependent methyltransferases"/>
    <property type="match status" value="1"/>
</dbReference>
<organism evidence="2 3">
    <name type="scientific">Echria macrotheca</name>
    <dbReference type="NCBI Taxonomy" id="438768"/>
    <lineage>
        <taxon>Eukaryota</taxon>
        <taxon>Fungi</taxon>
        <taxon>Dikarya</taxon>
        <taxon>Ascomycota</taxon>
        <taxon>Pezizomycotina</taxon>
        <taxon>Sordariomycetes</taxon>
        <taxon>Sordariomycetidae</taxon>
        <taxon>Sordariales</taxon>
        <taxon>Schizotheciaceae</taxon>
        <taxon>Echria</taxon>
    </lineage>
</organism>
<gene>
    <name evidence="2" type="ORF">QBC47DRAFT_409529</name>
</gene>
<dbReference type="Proteomes" id="UP001239445">
    <property type="component" value="Unassembled WGS sequence"/>
</dbReference>
<feature type="domain" description="Methyltransferase" evidence="1">
    <location>
        <begin position="117"/>
        <end position="208"/>
    </location>
</feature>
<dbReference type="Gene3D" id="3.40.50.150">
    <property type="entry name" value="Vaccinia Virus protein VP39"/>
    <property type="match status" value="1"/>
</dbReference>
<reference evidence="2" key="1">
    <citation type="submission" date="2023-06" db="EMBL/GenBank/DDBJ databases">
        <title>Genome-scale phylogeny and comparative genomics of the fungal order Sordariales.</title>
        <authorList>
            <consortium name="Lawrence Berkeley National Laboratory"/>
            <person name="Hensen N."/>
            <person name="Bonometti L."/>
            <person name="Westerberg I."/>
            <person name="Brannstrom I.O."/>
            <person name="Guillou S."/>
            <person name="Cros-Aarteil S."/>
            <person name="Calhoun S."/>
            <person name="Haridas S."/>
            <person name="Kuo A."/>
            <person name="Mondo S."/>
            <person name="Pangilinan J."/>
            <person name="Riley R."/>
            <person name="Labutti K."/>
            <person name="Andreopoulos B."/>
            <person name="Lipzen A."/>
            <person name="Chen C."/>
            <person name="Yanf M."/>
            <person name="Daum C."/>
            <person name="Ng V."/>
            <person name="Clum A."/>
            <person name="Steindorff A."/>
            <person name="Ohm R."/>
            <person name="Martin F."/>
            <person name="Silar P."/>
            <person name="Natvig D."/>
            <person name="Lalanne C."/>
            <person name="Gautier V."/>
            <person name="Ament-Velasquez S.L."/>
            <person name="Kruys A."/>
            <person name="Hutchinson M.I."/>
            <person name="Powell A.J."/>
            <person name="Barry K."/>
            <person name="Miller A.N."/>
            <person name="Grigoriev I.V."/>
            <person name="Debuchy R."/>
            <person name="Gladieux P."/>
            <person name="Thoren M.H."/>
            <person name="Johannesson H."/>
        </authorList>
    </citation>
    <scope>NUCLEOTIDE SEQUENCE</scope>
    <source>
        <strain evidence="2">PSN4</strain>
    </source>
</reference>
<dbReference type="Pfam" id="PF13649">
    <property type="entry name" value="Methyltransf_25"/>
    <property type="match status" value="1"/>
</dbReference>
<accession>A0AAJ0FGX1</accession>
<dbReference type="InterPro" id="IPR041698">
    <property type="entry name" value="Methyltransf_25"/>
</dbReference>
<dbReference type="EMBL" id="MU839827">
    <property type="protein sequence ID" value="KAK1761519.1"/>
    <property type="molecule type" value="Genomic_DNA"/>
</dbReference>
<dbReference type="CDD" id="cd02440">
    <property type="entry name" value="AdoMet_MTases"/>
    <property type="match status" value="1"/>
</dbReference>
<protein>
    <recommendedName>
        <fullName evidence="1">Methyltransferase domain-containing protein</fullName>
    </recommendedName>
</protein>
<dbReference type="InterPro" id="IPR029063">
    <property type="entry name" value="SAM-dependent_MTases_sf"/>
</dbReference>